<protein>
    <submittedName>
        <fullName evidence="2">Uncharacterized protein</fullName>
    </submittedName>
</protein>
<evidence type="ECO:0000256" key="1">
    <source>
        <dbReference type="SAM" id="MobiDB-lite"/>
    </source>
</evidence>
<keyword evidence="3" id="KW-1185">Reference proteome</keyword>
<dbReference type="Proteomes" id="UP000233551">
    <property type="component" value="Unassembled WGS sequence"/>
</dbReference>
<organism evidence="2 3">
    <name type="scientific">Punica granatum</name>
    <name type="common">Pomegranate</name>
    <dbReference type="NCBI Taxonomy" id="22663"/>
    <lineage>
        <taxon>Eukaryota</taxon>
        <taxon>Viridiplantae</taxon>
        <taxon>Streptophyta</taxon>
        <taxon>Embryophyta</taxon>
        <taxon>Tracheophyta</taxon>
        <taxon>Spermatophyta</taxon>
        <taxon>Magnoliopsida</taxon>
        <taxon>eudicotyledons</taxon>
        <taxon>Gunneridae</taxon>
        <taxon>Pentapetalae</taxon>
        <taxon>rosids</taxon>
        <taxon>malvids</taxon>
        <taxon>Myrtales</taxon>
        <taxon>Lythraceae</taxon>
        <taxon>Punica</taxon>
    </lineage>
</organism>
<gene>
    <name evidence="2" type="ORF">CRG98_045100</name>
</gene>
<proteinExistence type="predicted"/>
<evidence type="ECO:0000313" key="2">
    <source>
        <dbReference type="EMBL" id="PKI34563.1"/>
    </source>
</evidence>
<name>A0A2I0HSI8_PUNGR</name>
<sequence length="98" mass="11545">MESTMILTCNRRRKREVKDDQRSVPDDEEPERQPRKWKRDVEISLGLGWPVLIPTGRFARLHCSWIEAYGRDSRAVVIEYSQHNVTKAQLYFDVSILA</sequence>
<feature type="region of interest" description="Disordered" evidence="1">
    <location>
        <begin position="1"/>
        <end position="35"/>
    </location>
</feature>
<reference evidence="2 3" key="1">
    <citation type="submission" date="2017-11" db="EMBL/GenBank/DDBJ databases">
        <title>De-novo sequencing of pomegranate (Punica granatum L.) genome.</title>
        <authorList>
            <person name="Akparov Z."/>
            <person name="Amiraslanov A."/>
            <person name="Hajiyeva S."/>
            <person name="Abbasov M."/>
            <person name="Kaur K."/>
            <person name="Hamwieh A."/>
            <person name="Solovyev V."/>
            <person name="Salamov A."/>
            <person name="Braich B."/>
            <person name="Kosarev P."/>
            <person name="Mahmoud A."/>
            <person name="Hajiyev E."/>
            <person name="Babayeva S."/>
            <person name="Izzatullayeva V."/>
            <person name="Mammadov A."/>
            <person name="Mammadov A."/>
            <person name="Sharifova S."/>
            <person name="Ojaghi J."/>
            <person name="Eynullazada K."/>
            <person name="Bayramov B."/>
            <person name="Abdulazimova A."/>
            <person name="Shahmuradov I."/>
        </authorList>
    </citation>
    <scope>NUCLEOTIDE SEQUENCE [LARGE SCALE GENOMIC DNA]</scope>
    <source>
        <strain evidence="3">cv. AG2017</strain>
        <tissue evidence="2">Leaf</tissue>
    </source>
</reference>
<evidence type="ECO:0000313" key="3">
    <source>
        <dbReference type="Proteomes" id="UP000233551"/>
    </source>
</evidence>
<feature type="compositionally biased region" description="Basic and acidic residues" evidence="1">
    <location>
        <begin position="16"/>
        <end position="35"/>
    </location>
</feature>
<dbReference type="AlphaFoldDB" id="A0A2I0HSI8"/>
<dbReference type="EMBL" id="PGOL01005841">
    <property type="protein sequence ID" value="PKI34563.1"/>
    <property type="molecule type" value="Genomic_DNA"/>
</dbReference>
<accession>A0A2I0HSI8</accession>
<comment type="caution">
    <text evidence="2">The sequence shown here is derived from an EMBL/GenBank/DDBJ whole genome shotgun (WGS) entry which is preliminary data.</text>
</comment>